<accession>A0A9N7VTN8</accession>
<dbReference type="AlphaFoldDB" id="A0A9N7VTN8"/>
<dbReference type="Proteomes" id="UP001153269">
    <property type="component" value="Unassembled WGS sequence"/>
</dbReference>
<name>A0A9N7VTN8_PLEPL</name>
<evidence type="ECO:0000313" key="1">
    <source>
        <dbReference type="EMBL" id="CAB1456694.1"/>
    </source>
</evidence>
<organism evidence="1 2">
    <name type="scientific">Pleuronectes platessa</name>
    <name type="common">European plaice</name>
    <dbReference type="NCBI Taxonomy" id="8262"/>
    <lineage>
        <taxon>Eukaryota</taxon>
        <taxon>Metazoa</taxon>
        <taxon>Chordata</taxon>
        <taxon>Craniata</taxon>
        <taxon>Vertebrata</taxon>
        <taxon>Euteleostomi</taxon>
        <taxon>Actinopterygii</taxon>
        <taxon>Neopterygii</taxon>
        <taxon>Teleostei</taxon>
        <taxon>Neoteleostei</taxon>
        <taxon>Acanthomorphata</taxon>
        <taxon>Carangaria</taxon>
        <taxon>Pleuronectiformes</taxon>
        <taxon>Pleuronectoidei</taxon>
        <taxon>Pleuronectidae</taxon>
        <taxon>Pleuronectes</taxon>
    </lineage>
</organism>
<gene>
    <name evidence="1" type="ORF">PLEPLA_LOCUS44486</name>
</gene>
<evidence type="ECO:0000313" key="2">
    <source>
        <dbReference type="Proteomes" id="UP001153269"/>
    </source>
</evidence>
<keyword evidence="2" id="KW-1185">Reference proteome</keyword>
<reference evidence="1" key="1">
    <citation type="submission" date="2020-03" db="EMBL/GenBank/DDBJ databases">
        <authorList>
            <person name="Weist P."/>
        </authorList>
    </citation>
    <scope>NUCLEOTIDE SEQUENCE</scope>
</reference>
<sequence>MEDPLSAPANWLPGAGEFWMQATADLVNDDYGRLVTHLENTSVAEARSELRRTWTVDSSFRTMSGSCFAEFPARQHTCLRECSDSLSTKLHPYTLSCVPQPRRRQPHMNLSSDSSERNVSFSITSRIAAQEDGLASAQYGSVPGLGVSEWSLLYADVNGVAVAVEHKFLIDIKIQPEVLAHHSRGVSTPIPVALHVRRASTMVPHHSGPDNDLPSPPLHIVTRDGIFYVSLKLWCVEIHTIREWHADHWLLALADLQGSASLLQANFYMRMVLNYIQYSIYPLRLEAATEEMAVHAHRCVGPHDRHAHSASPKYLTL</sequence>
<protein>
    <submittedName>
        <fullName evidence="1">Uncharacterized protein</fullName>
    </submittedName>
</protein>
<proteinExistence type="predicted"/>
<comment type="caution">
    <text evidence="1">The sequence shown here is derived from an EMBL/GenBank/DDBJ whole genome shotgun (WGS) entry which is preliminary data.</text>
</comment>
<dbReference type="EMBL" id="CADEAL010004307">
    <property type="protein sequence ID" value="CAB1456694.1"/>
    <property type="molecule type" value="Genomic_DNA"/>
</dbReference>